<keyword evidence="1" id="KW-0812">Transmembrane</keyword>
<feature type="transmembrane region" description="Helical" evidence="1">
    <location>
        <begin position="7"/>
        <end position="27"/>
    </location>
</feature>
<accession>A0A4R6KJ86</accession>
<evidence type="ECO:0000313" key="2">
    <source>
        <dbReference type="EMBL" id="TDO51364.1"/>
    </source>
</evidence>
<dbReference type="AlphaFoldDB" id="A0A4R6KJ86"/>
<organism evidence="2 3">
    <name type="scientific">Kribbella caucasensis</name>
    <dbReference type="NCBI Taxonomy" id="2512215"/>
    <lineage>
        <taxon>Bacteria</taxon>
        <taxon>Bacillati</taxon>
        <taxon>Actinomycetota</taxon>
        <taxon>Actinomycetes</taxon>
        <taxon>Propionibacteriales</taxon>
        <taxon>Kribbellaceae</taxon>
        <taxon>Kribbella</taxon>
    </lineage>
</organism>
<keyword evidence="1" id="KW-0472">Membrane</keyword>
<evidence type="ECO:0000313" key="3">
    <source>
        <dbReference type="Proteomes" id="UP000295388"/>
    </source>
</evidence>
<name>A0A4R6KJ86_9ACTN</name>
<protein>
    <submittedName>
        <fullName evidence="2">Uncharacterized protein</fullName>
    </submittedName>
</protein>
<evidence type="ECO:0000256" key="1">
    <source>
        <dbReference type="SAM" id="Phobius"/>
    </source>
</evidence>
<keyword evidence="3" id="KW-1185">Reference proteome</keyword>
<reference evidence="2 3" key="1">
    <citation type="submission" date="2019-03" db="EMBL/GenBank/DDBJ databases">
        <title>Genomic Encyclopedia of Type Strains, Phase III (KMG-III): the genomes of soil and plant-associated and newly described type strains.</title>
        <authorList>
            <person name="Whitman W."/>
        </authorList>
    </citation>
    <scope>NUCLEOTIDE SEQUENCE [LARGE SCALE GENOMIC DNA]</scope>
    <source>
        <strain evidence="2 3">VKM Ac-2527</strain>
    </source>
</reference>
<proteinExistence type="predicted"/>
<gene>
    <name evidence="2" type="ORF">EV643_103101</name>
</gene>
<comment type="caution">
    <text evidence="2">The sequence shown here is derived from an EMBL/GenBank/DDBJ whole genome shotgun (WGS) entry which is preliminary data.</text>
</comment>
<keyword evidence="1" id="KW-1133">Transmembrane helix</keyword>
<dbReference type="EMBL" id="SNWQ01000003">
    <property type="protein sequence ID" value="TDO51364.1"/>
    <property type="molecule type" value="Genomic_DNA"/>
</dbReference>
<dbReference type="Proteomes" id="UP000295388">
    <property type="component" value="Unassembled WGS sequence"/>
</dbReference>
<sequence>MTGRFQLVRAALAAGVLTVASLGLVAGPDR</sequence>